<sequence length="743" mass="81126">MVSPLIKRYLVALDRHKWAGLTGFALVMGLSGVAALQPAPPTSYISRGMLGYAAPPVTVSQTNTALQQQAQVMTAETLLSDFVVETAVQQLATQQVRTDAFIIRRNAAVVVNPRPEGENRNRNAEEVGLRVLVQYRDPDNRVAQATVVALMQAMVDQSRLFNRQQIQQIIDNLNRLLPVVTQELRLAERDLEEYVRVEGPAIQAAQDGQLVGAITASQQQQRQIRLNLEAIAAQIRSLESRLGLSADQAYTSAALSADPIIADLRAKIYQNELQTQLLSRNLRPEHPTMLDLKHQQQSFEALLQQRVTEVIGGNQLAAPLASLSTIRQGSSLDPARQQLANTLVNLQTERESLQQQLEALRAAEQELRQEYTAVPNRQVEQSRLEQQVVLKRNFYDQIQAKLADVRLAAEETVGSLVVVQPPQTEIANAEGRNSLAILLVGGLVGLLVGSGLVMLLDSLDATFHTLPDLQLALRQQEVPILGLLPDLSGVADTEDMPLVLKADSPYLEPYERLRGNLRRAAGTGGLKAVVVTSLLGGEGKTVTAYNLAIASARAGKRTLLIEADLRSPSQATALRVAPNPDSQLEPLQHFDRGEFSLVPEIENLYILPSPGPQRQAAAILESGEVKRLLEDACGRFDLVVIDTPPLSRHTDALLLEPHTDGLLLVTRPGITEDGLLTEAVDQFIESETIQFLGAVINGADVPVRSFGPTEPELEPIEDQPDLFPPAAAEPDTLSTRLTRAGKR</sequence>
<protein>
    <submittedName>
        <fullName evidence="6">AAA family ATPase</fullName>
    </submittedName>
</protein>
<gene>
    <name evidence="6" type="ORF">HPC62_13000</name>
</gene>
<feature type="compositionally biased region" description="Acidic residues" evidence="4">
    <location>
        <begin position="711"/>
        <end position="720"/>
    </location>
</feature>
<organism evidence="6 7">
    <name type="scientific">Thermoleptolyngbya sichuanensis A183</name>
    <dbReference type="NCBI Taxonomy" id="2737172"/>
    <lineage>
        <taxon>Bacteria</taxon>
        <taxon>Bacillati</taxon>
        <taxon>Cyanobacteriota</taxon>
        <taxon>Cyanophyceae</taxon>
        <taxon>Oculatellales</taxon>
        <taxon>Oculatellaceae</taxon>
        <taxon>Thermoleptolyngbya</taxon>
        <taxon>Thermoleptolyngbya sichuanensis</taxon>
    </lineage>
</organism>
<dbReference type="PANTHER" id="PTHR32309:SF13">
    <property type="entry name" value="FERRIC ENTEROBACTIN TRANSPORT PROTEIN FEPE"/>
    <property type="match status" value="1"/>
</dbReference>
<keyword evidence="3" id="KW-0175">Coiled coil</keyword>
<name>A0A6M8BDQ5_9CYAN</name>
<dbReference type="KEGG" id="theu:HPC62_13000"/>
<accession>A0A6M8BDQ5</accession>
<dbReference type="Gene3D" id="3.40.50.300">
    <property type="entry name" value="P-loop containing nucleotide triphosphate hydrolases"/>
    <property type="match status" value="1"/>
</dbReference>
<evidence type="ECO:0000256" key="1">
    <source>
        <dbReference type="ARBA" id="ARBA00022741"/>
    </source>
</evidence>
<keyword evidence="1" id="KW-0547">Nucleotide-binding</keyword>
<evidence type="ECO:0000313" key="6">
    <source>
        <dbReference type="EMBL" id="QKD82987.1"/>
    </source>
</evidence>
<dbReference type="InterPro" id="IPR005702">
    <property type="entry name" value="Wzc-like_C"/>
</dbReference>
<evidence type="ECO:0000313" key="7">
    <source>
        <dbReference type="Proteomes" id="UP000505210"/>
    </source>
</evidence>
<dbReference type="RefSeq" id="WP_172356290.1">
    <property type="nucleotide sequence ID" value="NZ_CP053661.1"/>
</dbReference>
<evidence type="ECO:0000256" key="4">
    <source>
        <dbReference type="SAM" id="MobiDB-lite"/>
    </source>
</evidence>
<feature type="region of interest" description="Disordered" evidence="4">
    <location>
        <begin position="706"/>
        <end position="743"/>
    </location>
</feature>
<feature type="domain" description="CobQ/CobB/MinD/ParA nucleotide binding" evidence="5">
    <location>
        <begin position="529"/>
        <end position="631"/>
    </location>
</feature>
<dbReference type="InterPro" id="IPR002586">
    <property type="entry name" value="CobQ/CobB/MinD/ParA_Nub-bd_dom"/>
</dbReference>
<dbReference type="PANTHER" id="PTHR32309">
    <property type="entry name" value="TYROSINE-PROTEIN KINASE"/>
    <property type="match status" value="1"/>
</dbReference>
<dbReference type="GO" id="GO:0004713">
    <property type="term" value="F:protein tyrosine kinase activity"/>
    <property type="evidence" value="ECO:0007669"/>
    <property type="project" value="TreeGrafter"/>
</dbReference>
<keyword evidence="7" id="KW-1185">Reference proteome</keyword>
<dbReference type="InterPro" id="IPR050445">
    <property type="entry name" value="Bact_polysacc_biosynth/exp"/>
</dbReference>
<dbReference type="CDD" id="cd05387">
    <property type="entry name" value="BY-kinase"/>
    <property type="match status" value="1"/>
</dbReference>
<dbReference type="GO" id="GO:0005886">
    <property type="term" value="C:plasma membrane"/>
    <property type="evidence" value="ECO:0007669"/>
    <property type="project" value="TreeGrafter"/>
</dbReference>
<reference evidence="6 7" key="1">
    <citation type="submission" date="2020-05" db="EMBL/GenBank/DDBJ databases">
        <title>Complete genome sequence of of a novel Thermoleptolyngbya strain isolated from hot springs of Ganzi, Sichuan China.</title>
        <authorList>
            <person name="Tang J."/>
            <person name="Daroch M."/>
            <person name="Li L."/>
            <person name="Waleron K."/>
            <person name="Waleron M."/>
            <person name="Waleron M."/>
        </authorList>
    </citation>
    <scope>NUCLEOTIDE SEQUENCE [LARGE SCALE GENOMIC DNA]</scope>
    <source>
        <strain evidence="6 7">PKUAC-SCTA183</strain>
    </source>
</reference>
<dbReference type="EMBL" id="CP053661">
    <property type="protein sequence ID" value="QKD82987.1"/>
    <property type="molecule type" value="Genomic_DNA"/>
</dbReference>
<proteinExistence type="predicted"/>
<dbReference type="Proteomes" id="UP000505210">
    <property type="component" value="Chromosome"/>
</dbReference>
<dbReference type="Pfam" id="PF01656">
    <property type="entry name" value="CbiA"/>
    <property type="match status" value="1"/>
</dbReference>
<dbReference type="SUPFAM" id="SSF52540">
    <property type="entry name" value="P-loop containing nucleoside triphosphate hydrolases"/>
    <property type="match status" value="1"/>
</dbReference>
<dbReference type="InterPro" id="IPR027417">
    <property type="entry name" value="P-loop_NTPase"/>
</dbReference>
<keyword evidence="2" id="KW-0067">ATP-binding</keyword>
<evidence type="ECO:0000256" key="3">
    <source>
        <dbReference type="SAM" id="Coils"/>
    </source>
</evidence>
<evidence type="ECO:0000259" key="5">
    <source>
        <dbReference type="Pfam" id="PF01656"/>
    </source>
</evidence>
<feature type="coiled-coil region" evidence="3">
    <location>
        <begin position="336"/>
        <end position="373"/>
    </location>
</feature>
<dbReference type="AlphaFoldDB" id="A0A6M8BDQ5"/>
<evidence type="ECO:0000256" key="2">
    <source>
        <dbReference type="ARBA" id="ARBA00022840"/>
    </source>
</evidence>